<dbReference type="PANTHER" id="PTHR43071">
    <property type="entry name" value="2-AMINO-4-HYDROXY-6-HYDROXYMETHYLDIHYDROPTERIDINE PYROPHOSPHOKINASE"/>
    <property type="match status" value="1"/>
</dbReference>
<accession>L1NI37</accession>
<reference evidence="14 15" key="1">
    <citation type="submission" date="2012-05" db="EMBL/GenBank/DDBJ databases">
        <authorList>
            <person name="Weinstock G."/>
            <person name="Sodergren E."/>
            <person name="Lobos E.A."/>
            <person name="Fulton L."/>
            <person name="Fulton R."/>
            <person name="Courtney L."/>
            <person name="Fronick C."/>
            <person name="O'Laughlin M."/>
            <person name="Godfrey J."/>
            <person name="Wilson R.M."/>
            <person name="Miner T."/>
            <person name="Farmer C."/>
            <person name="Delehaunty K."/>
            <person name="Cordes M."/>
            <person name="Minx P."/>
            <person name="Tomlinson C."/>
            <person name="Chen J."/>
            <person name="Wollam A."/>
            <person name="Pepin K.H."/>
            <person name="Bhonagiri V."/>
            <person name="Zhang X."/>
            <person name="Suruliraj S."/>
            <person name="Warren W."/>
            <person name="Mitreva M."/>
            <person name="Mardis E.R."/>
            <person name="Wilson R.K."/>
        </authorList>
    </citation>
    <scope>NUCLEOTIDE SEQUENCE [LARGE SCALE GENOMIC DNA]</scope>
    <source>
        <strain evidence="14 15">F0055</strain>
    </source>
</reference>
<dbReference type="HOGENOM" id="CLU_097916_4_1_10"/>
<evidence type="ECO:0000313" key="15">
    <source>
        <dbReference type="Proteomes" id="UP000010433"/>
    </source>
</evidence>
<dbReference type="UniPathway" id="UPA00077">
    <property type="reaction ID" value="UER00155"/>
</dbReference>
<organism evidence="14 15">
    <name type="scientific">Hoylesella saccharolytica F0055</name>
    <dbReference type="NCBI Taxonomy" id="1127699"/>
    <lineage>
        <taxon>Bacteria</taxon>
        <taxon>Pseudomonadati</taxon>
        <taxon>Bacteroidota</taxon>
        <taxon>Bacteroidia</taxon>
        <taxon>Bacteroidales</taxon>
        <taxon>Prevotellaceae</taxon>
        <taxon>Hoylesella</taxon>
    </lineage>
</organism>
<dbReference type="GO" id="GO:0005524">
    <property type="term" value="F:ATP binding"/>
    <property type="evidence" value="ECO:0007669"/>
    <property type="project" value="UniProtKB-KW"/>
</dbReference>
<evidence type="ECO:0000256" key="1">
    <source>
        <dbReference type="ARBA" id="ARBA00005051"/>
    </source>
</evidence>
<keyword evidence="7 14" id="KW-0418">Kinase</keyword>
<dbReference type="GO" id="GO:0046656">
    <property type="term" value="P:folic acid biosynthetic process"/>
    <property type="evidence" value="ECO:0007669"/>
    <property type="project" value="UniProtKB-KW"/>
</dbReference>
<evidence type="ECO:0000256" key="7">
    <source>
        <dbReference type="ARBA" id="ARBA00022777"/>
    </source>
</evidence>
<dbReference type="OrthoDB" id="1082296at2"/>
<evidence type="ECO:0000259" key="13">
    <source>
        <dbReference type="Pfam" id="PF01288"/>
    </source>
</evidence>
<comment type="function">
    <text evidence="10">Catalyzes the transfer of pyrophosphate from adenosine triphosphate (ATP) to 6-hydroxymethyl-7,8-dihydropterin, an enzymatic step in folate biosynthesis pathway.</text>
</comment>
<evidence type="ECO:0000256" key="9">
    <source>
        <dbReference type="ARBA" id="ARBA00022909"/>
    </source>
</evidence>
<keyword evidence="9" id="KW-0289">Folate biosynthesis</keyword>
<evidence type="ECO:0000256" key="6">
    <source>
        <dbReference type="ARBA" id="ARBA00022741"/>
    </source>
</evidence>
<dbReference type="Proteomes" id="UP000010433">
    <property type="component" value="Unassembled WGS sequence"/>
</dbReference>
<dbReference type="GO" id="GO:0016301">
    <property type="term" value="F:kinase activity"/>
    <property type="evidence" value="ECO:0007669"/>
    <property type="project" value="UniProtKB-KW"/>
</dbReference>
<feature type="domain" description="7,8-dihydro-6-hydroxymethylpterin-pyrophosphokinase" evidence="13">
    <location>
        <begin position="11"/>
        <end position="126"/>
    </location>
</feature>
<evidence type="ECO:0000256" key="2">
    <source>
        <dbReference type="ARBA" id="ARBA00005810"/>
    </source>
</evidence>
<dbReference type="SUPFAM" id="SSF55083">
    <property type="entry name" value="6-hydroxymethyl-7,8-dihydropterin pyrophosphokinase, HPPK"/>
    <property type="match status" value="1"/>
</dbReference>
<dbReference type="STRING" id="1127699.HMPREF9151_00653"/>
<evidence type="ECO:0000256" key="12">
    <source>
        <dbReference type="ARBA" id="ARBA00033413"/>
    </source>
</evidence>
<comment type="similarity">
    <text evidence="2">Belongs to the HPPK family.</text>
</comment>
<dbReference type="Pfam" id="PF01288">
    <property type="entry name" value="HPPK"/>
    <property type="match status" value="1"/>
</dbReference>
<dbReference type="EMBL" id="AMEP01000045">
    <property type="protein sequence ID" value="EKY02847.1"/>
    <property type="molecule type" value="Genomic_DNA"/>
</dbReference>
<dbReference type="GO" id="GO:0003848">
    <property type="term" value="F:2-amino-4-hydroxy-6-hydroxymethyldihydropteridine diphosphokinase activity"/>
    <property type="evidence" value="ECO:0007669"/>
    <property type="project" value="UniProtKB-EC"/>
</dbReference>
<dbReference type="GO" id="GO:0046654">
    <property type="term" value="P:tetrahydrofolate biosynthetic process"/>
    <property type="evidence" value="ECO:0007669"/>
    <property type="project" value="UniProtKB-UniPathway"/>
</dbReference>
<keyword evidence="8" id="KW-0067">ATP-binding</keyword>
<evidence type="ECO:0000256" key="3">
    <source>
        <dbReference type="ARBA" id="ARBA00013253"/>
    </source>
</evidence>
<dbReference type="EC" id="2.7.6.3" evidence="3"/>
<evidence type="ECO:0000256" key="8">
    <source>
        <dbReference type="ARBA" id="ARBA00022840"/>
    </source>
</evidence>
<dbReference type="PANTHER" id="PTHR43071:SF1">
    <property type="entry name" value="2-AMINO-4-HYDROXY-6-HYDROXYMETHYLDIHYDROPTERIDINE PYROPHOSPHOKINASE"/>
    <property type="match status" value="1"/>
</dbReference>
<evidence type="ECO:0000256" key="5">
    <source>
        <dbReference type="ARBA" id="ARBA00022679"/>
    </source>
</evidence>
<gene>
    <name evidence="14" type="ORF">HMPREF9151_00653</name>
</gene>
<evidence type="ECO:0000256" key="11">
    <source>
        <dbReference type="ARBA" id="ARBA00029766"/>
    </source>
</evidence>
<comment type="pathway">
    <text evidence="1">Cofactor biosynthesis; tetrahydrofolate biosynthesis; 2-amino-4-hydroxy-6-hydroxymethyl-7,8-dihydropteridine diphosphate from 7,8-dihydroneopterin triphosphate: step 4/4.</text>
</comment>
<dbReference type="InterPro" id="IPR000550">
    <property type="entry name" value="Hppk"/>
</dbReference>
<keyword evidence="6" id="KW-0547">Nucleotide-binding</keyword>
<dbReference type="Gene3D" id="3.30.70.560">
    <property type="entry name" value="7,8-Dihydro-6-hydroxymethylpterin-pyrophosphokinase HPPK"/>
    <property type="match status" value="1"/>
</dbReference>
<comment type="caution">
    <text evidence="14">The sequence shown here is derived from an EMBL/GenBank/DDBJ whole genome shotgun (WGS) entry which is preliminary data.</text>
</comment>
<keyword evidence="15" id="KW-1185">Reference proteome</keyword>
<evidence type="ECO:0000256" key="10">
    <source>
        <dbReference type="ARBA" id="ARBA00029409"/>
    </source>
</evidence>
<dbReference type="InterPro" id="IPR035907">
    <property type="entry name" value="Hppk_sf"/>
</dbReference>
<dbReference type="PATRIC" id="fig|1127699.3.peg.603"/>
<protein>
    <recommendedName>
        <fullName evidence="4">2-amino-4-hydroxy-6-hydroxymethyldihydropteridine pyrophosphokinase</fullName>
        <ecNumber evidence="3">2.7.6.3</ecNumber>
    </recommendedName>
    <alternativeName>
        <fullName evidence="11">6-hydroxymethyl-7,8-dihydropterin pyrophosphokinase</fullName>
    </alternativeName>
    <alternativeName>
        <fullName evidence="12">7,8-dihydro-6-hydroxymethylpterin-pyrophosphokinase</fullName>
    </alternativeName>
</protein>
<keyword evidence="5" id="KW-0808">Transferase</keyword>
<evidence type="ECO:0000256" key="4">
    <source>
        <dbReference type="ARBA" id="ARBA00016218"/>
    </source>
</evidence>
<evidence type="ECO:0000313" key="14">
    <source>
        <dbReference type="EMBL" id="EKY02847.1"/>
    </source>
</evidence>
<dbReference type="RefSeq" id="WP_009161821.1">
    <property type="nucleotide sequence ID" value="NZ_KB290974.1"/>
</dbReference>
<name>L1NI37_9BACT</name>
<proteinExistence type="inferred from homology"/>
<dbReference type="AlphaFoldDB" id="L1NI37"/>
<sequence length="136" mass="15515">MVTTFKHFVLLGIGSNLHQELNMQKAVELLLKAIPKIVFSRWVWTEPIGIESPPFLNCLAYGQCSADLMTITNTFKTIETSLGSTKEARLKGEVAIDIDLLQWDFQKMRPADWERPYVKMLWQELKNVGNIPSGSF</sequence>